<reference evidence="2 3" key="1">
    <citation type="submission" date="2024-01" db="EMBL/GenBank/DDBJ databases">
        <title>A draft genome for a cacao thread blight-causing isolate of Paramarasmius palmivorus.</title>
        <authorList>
            <person name="Baruah I.K."/>
            <person name="Bukari Y."/>
            <person name="Amoako-Attah I."/>
            <person name="Meinhardt L.W."/>
            <person name="Bailey B.A."/>
            <person name="Cohen S.P."/>
        </authorList>
    </citation>
    <scope>NUCLEOTIDE SEQUENCE [LARGE SCALE GENOMIC DNA]</scope>
    <source>
        <strain evidence="2 3">GH-12</strain>
    </source>
</reference>
<dbReference type="EMBL" id="JAYKXP010000169">
    <property type="protein sequence ID" value="KAK7021412.1"/>
    <property type="molecule type" value="Genomic_DNA"/>
</dbReference>
<proteinExistence type="predicted"/>
<evidence type="ECO:0000256" key="1">
    <source>
        <dbReference type="SAM" id="MobiDB-lite"/>
    </source>
</evidence>
<sequence>MGGQVLARWLYKEEQTTEQARDAPAVPYQAQMEEHSNAYIKRLVTDWYEDKQVQSLLNIDEPLAPLPPSEWDDMPDNPWNNTEAWPSYAATPWDDSATFRPAVQWKEST</sequence>
<gene>
    <name evidence="2" type="ORF">VNI00_017363</name>
</gene>
<keyword evidence="3" id="KW-1185">Reference proteome</keyword>
<evidence type="ECO:0000313" key="3">
    <source>
        <dbReference type="Proteomes" id="UP001383192"/>
    </source>
</evidence>
<accession>A0AAW0B9C2</accession>
<feature type="region of interest" description="Disordered" evidence="1">
    <location>
        <begin position="67"/>
        <end position="91"/>
    </location>
</feature>
<name>A0AAW0B9C2_9AGAR</name>
<organism evidence="2 3">
    <name type="scientific">Paramarasmius palmivorus</name>
    <dbReference type="NCBI Taxonomy" id="297713"/>
    <lineage>
        <taxon>Eukaryota</taxon>
        <taxon>Fungi</taxon>
        <taxon>Dikarya</taxon>
        <taxon>Basidiomycota</taxon>
        <taxon>Agaricomycotina</taxon>
        <taxon>Agaricomycetes</taxon>
        <taxon>Agaricomycetidae</taxon>
        <taxon>Agaricales</taxon>
        <taxon>Marasmiineae</taxon>
        <taxon>Marasmiaceae</taxon>
        <taxon>Paramarasmius</taxon>
    </lineage>
</organism>
<evidence type="ECO:0000313" key="2">
    <source>
        <dbReference type="EMBL" id="KAK7021412.1"/>
    </source>
</evidence>
<dbReference type="AlphaFoldDB" id="A0AAW0B9C2"/>
<dbReference type="Proteomes" id="UP001383192">
    <property type="component" value="Unassembled WGS sequence"/>
</dbReference>
<protein>
    <submittedName>
        <fullName evidence="2">Uncharacterized protein</fullName>
    </submittedName>
</protein>
<comment type="caution">
    <text evidence="2">The sequence shown here is derived from an EMBL/GenBank/DDBJ whole genome shotgun (WGS) entry which is preliminary data.</text>
</comment>